<evidence type="ECO:0000313" key="2">
    <source>
        <dbReference type="Proteomes" id="UP001620339"/>
    </source>
</evidence>
<dbReference type="RefSeq" id="WP_404612151.1">
    <property type="nucleotide sequence ID" value="NZ_JADIKK010000008.1"/>
</dbReference>
<sequence>MRFELISILSNTIEKADPCLLTFAVDKAQKPTTLADFIGGRATMTDKHHGLTMEFDIQADAEPEVVVLYDGKSKLKFRHHGTLSPGEELKQRNSITEVGYSYLIREFR</sequence>
<gene>
    <name evidence="1" type="ORF">ISP25_04915</name>
</gene>
<keyword evidence="2" id="KW-1185">Reference proteome</keyword>
<comment type="caution">
    <text evidence="1">The sequence shown here is derived from an EMBL/GenBank/DDBJ whole genome shotgun (WGS) entry which is preliminary data.</text>
</comment>
<accession>A0ABW8J4B1</accession>
<organism evidence="1 2">
    <name type="scientific">Rhodanobacter hydrolyticus</name>
    <dbReference type="NCBI Taxonomy" id="2250595"/>
    <lineage>
        <taxon>Bacteria</taxon>
        <taxon>Pseudomonadati</taxon>
        <taxon>Pseudomonadota</taxon>
        <taxon>Gammaproteobacteria</taxon>
        <taxon>Lysobacterales</taxon>
        <taxon>Rhodanobacteraceae</taxon>
        <taxon>Rhodanobacter</taxon>
    </lineage>
</organism>
<name>A0ABW8J4B1_9GAMM</name>
<dbReference type="EMBL" id="JADIKK010000008">
    <property type="protein sequence ID" value="MFK2876410.1"/>
    <property type="molecule type" value="Genomic_DNA"/>
</dbReference>
<evidence type="ECO:0000313" key="1">
    <source>
        <dbReference type="EMBL" id="MFK2876410.1"/>
    </source>
</evidence>
<reference evidence="1 2" key="1">
    <citation type="submission" date="2020-10" db="EMBL/GenBank/DDBJ databases">
        <title>Phylogeny of dyella-like bacteria.</title>
        <authorList>
            <person name="Fu J."/>
        </authorList>
    </citation>
    <scope>NUCLEOTIDE SEQUENCE [LARGE SCALE GENOMIC DNA]</scope>
    <source>
        <strain evidence="1 2">KACC 19113</strain>
    </source>
</reference>
<proteinExistence type="predicted"/>
<dbReference type="Proteomes" id="UP001620339">
    <property type="component" value="Unassembled WGS sequence"/>
</dbReference>
<protein>
    <submittedName>
        <fullName evidence="1">Uncharacterized protein</fullName>
    </submittedName>
</protein>